<comment type="caution">
    <text evidence="2">The sequence shown here is derived from an EMBL/GenBank/DDBJ whole genome shotgun (WGS) entry which is preliminary data.</text>
</comment>
<proteinExistence type="predicted"/>
<protein>
    <submittedName>
        <fullName evidence="2">Uncharacterized protein</fullName>
    </submittedName>
</protein>
<evidence type="ECO:0000256" key="1">
    <source>
        <dbReference type="SAM" id="Phobius"/>
    </source>
</evidence>
<reference evidence="2 3" key="1">
    <citation type="journal article" date="2012" name="Front. Microbiol.">
        <title>Redundancy and modularity in membrane-associated dissimilatory nitrate reduction in Bacillus.</title>
        <authorList>
            <person name="Heylen K."/>
            <person name="Keltjens J."/>
        </authorList>
    </citation>
    <scope>NUCLEOTIDE SEQUENCE [LARGE SCALE GENOMIC DNA]</scope>
    <source>
        <strain evidence="2 3">LMG 9581</strain>
    </source>
</reference>
<keyword evidence="1" id="KW-1133">Transmembrane helix</keyword>
<dbReference type="AlphaFoldDB" id="K6D8T1"/>
<accession>K6D8T1</accession>
<gene>
    <name evidence="2" type="ORF">BAZO_02642</name>
</gene>
<keyword evidence="3" id="KW-1185">Reference proteome</keyword>
<name>K6D8T1_SCHAZ</name>
<evidence type="ECO:0000313" key="3">
    <source>
        <dbReference type="Proteomes" id="UP000006315"/>
    </source>
</evidence>
<dbReference type="EMBL" id="AJLR01000034">
    <property type="protein sequence ID" value="EKN68942.1"/>
    <property type="molecule type" value="Genomic_DNA"/>
</dbReference>
<keyword evidence="1" id="KW-0812">Transmembrane</keyword>
<dbReference type="STRING" id="1131731.BAZO_02642"/>
<feature type="transmembrane region" description="Helical" evidence="1">
    <location>
        <begin position="34"/>
        <end position="50"/>
    </location>
</feature>
<organism evidence="2 3">
    <name type="scientific">Schinkia azotoformans LMG 9581</name>
    <dbReference type="NCBI Taxonomy" id="1131731"/>
    <lineage>
        <taxon>Bacteria</taxon>
        <taxon>Bacillati</taxon>
        <taxon>Bacillota</taxon>
        <taxon>Bacilli</taxon>
        <taxon>Bacillales</taxon>
        <taxon>Bacillaceae</taxon>
        <taxon>Calidifontibacillus/Schinkia group</taxon>
        <taxon>Schinkia</taxon>
    </lineage>
</organism>
<keyword evidence="1" id="KW-0472">Membrane</keyword>
<evidence type="ECO:0000313" key="2">
    <source>
        <dbReference type="EMBL" id="EKN68942.1"/>
    </source>
</evidence>
<sequence>MAQKYIQTNKYLGLISVIILLITLVNLSNSDWKIGVLGIILGLLLAVKAPKSVWKYVAYVILKFCTLLVLFLVAMGILMAGLMEILIY</sequence>
<feature type="transmembrane region" description="Helical" evidence="1">
    <location>
        <begin position="57"/>
        <end position="83"/>
    </location>
</feature>
<feature type="transmembrane region" description="Helical" evidence="1">
    <location>
        <begin position="12"/>
        <end position="28"/>
    </location>
</feature>
<dbReference type="Proteomes" id="UP000006315">
    <property type="component" value="Unassembled WGS sequence"/>
</dbReference>